<organism evidence="1 2">
    <name type="scientific">Caenorhabditis tropicalis</name>
    <dbReference type="NCBI Taxonomy" id="1561998"/>
    <lineage>
        <taxon>Eukaryota</taxon>
        <taxon>Metazoa</taxon>
        <taxon>Ecdysozoa</taxon>
        <taxon>Nematoda</taxon>
        <taxon>Chromadorea</taxon>
        <taxon>Rhabditida</taxon>
        <taxon>Rhabditina</taxon>
        <taxon>Rhabditomorpha</taxon>
        <taxon>Rhabditoidea</taxon>
        <taxon>Rhabditidae</taxon>
        <taxon>Peloderinae</taxon>
        <taxon>Caenorhabditis</taxon>
    </lineage>
</organism>
<dbReference type="Proteomes" id="UP000095282">
    <property type="component" value="Unplaced"/>
</dbReference>
<dbReference type="AlphaFoldDB" id="A0A1I7TB00"/>
<keyword evidence="1" id="KW-1185">Reference proteome</keyword>
<name>A0A1I7TB00_9PELO</name>
<evidence type="ECO:0000313" key="1">
    <source>
        <dbReference type="Proteomes" id="UP000095282"/>
    </source>
</evidence>
<dbReference type="WBParaSite" id="Csp11.Scaffold567.g4170.t1">
    <property type="protein sequence ID" value="Csp11.Scaffold567.g4170.t1"/>
    <property type="gene ID" value="Csp11.Scaffold567.g4170"/>
</dbReference>
<protein>
    <submittedName>
        <fullName evidence="2">Uncharacterized protein</fullName>
    </submittedName>
</protein>
<sequence>MSSFSKCIIYSGYYLIVNTEISSSFTNSNSSCSSIHFVLEVRTATRTDITLVIEIDNAGGRCAHLPNPQQGEKRLDSQMTQKCPWRDIALAFSRLASYDGGQPMRRNFGCRTVLLSQ</sequence>
<reference evidence="2" key="1">
    <citation type="submission" date="2016-11" db="UniProtKB">
        <authorList>
            <consortium name="WormBaseParasite"/>
        </authorList>
    </citation>
    <scope>IDENTIFICATION</scope>
</reference>
<proteinExistence type="predicted"/>
<accession>A0A1I7TB00</accession>
<evidence type="ECO:0000313" key="2">
    <source>
        <dbReference type="WBParaSite" id="Csp11.Scaffold567.g4170.t1"/>
    </source>
</evidence>